<accession>A0AAE0NQA7</accession>
<organism evidence="2 3">
    <name type="scientific">Podospora didyma</name>
    <dbReference type="NCBI Taxonomy" id="330526"/>
    <lineage>
        <taxon>Eukaryota</taxon>
        <taxon>Fungi</taxon>
        <taxon>Dikarya</taxon>
        <taxon>Ascomycota</taxon>
        <taxon>Pezizomycotina</taxon>
        <taxon>Sordariomycetes</taxon>
        <taxon>Sordariomycetidae</taxon>
        <taxon>Sordariales</taxon>
        <taxon>Podosporaceae</taxon>
        <taxon>Podospora</taxon>
    </lineage>
</organism>
<evidence type="ECO:0000256" key="1">
    <source>
        <dbReference type="SAM" id="MobiDB-lite"/>
    </source>
</evidence>
<feature type="compositionally biased region" description="Basic and acidic residues" evidence="1">
    <location>
        <begin position="206"/>
        <end position="215"/>
    </location>
</feature>
<sequence length="602" mass="67529">MCTFDYTPYTGCGDGQQHFYLQWMKCRKAKENNNMFCPLEQSIEMEELRKLSGNILSCPIHNPICVEQHEFQIVHIEVNRLSPKRSVARRSRAGTLTTRPCSTTPRREKAMRDFEEHIHAEERRRRKAPHNSSADSDHSQDSNSHPMRPSTSGGERASNELPRNDDEHESIRRGRSHRRVSSADIPQLPARSLTRRDKRHPSLPRTAEHPANKEEEAQETEPPPKVSPRPVSTLGLPRGSLIGLGLPASPDIHRRASVAYRSRSEAALRQPSEDGSPPNYPEQSWDPLPPRPAHRRRGAGEPVASQGKGDDGVMGRIEEHVPANDAGNQEHGAPNIPKLHTHEASDHGSRDTIRLQSGTLHDRRRRSRSRRMESRERSDHQASDQRASSTRDPSPGITAVSTQGSKGDRPPQRRNSVRPDAAASHKNDQTTRGRRYEEQVAEGWKWVAAREYMPIANSMATVVAAYDMPRSFHQSQRSLSKRESDDSGYGSAHLQQQLHQQNSLAEPSVLPIRTGPERSATPSADDKSSRAVLQKPPPARPDRPTPLELSKSPLALPFVVVSPRSDPQQQVKTKLLHRMGLRRKFSGLWERNGQPGAGELRS</sequence>
<feature type="region of interest" description="Disordered" evidence="1">
    <location>
        <begin position="474"/>
        <end position="550"/>
    </location>
</feature>
<feature type="compositionally biased region" description="Basic and acidic residues" evidence="1">
    <location>
        <begin position="308"/>
        <end position="322"/>
    </location>
</feature>
<keyword evidence="3" id="KW-1185">Reference proteome</keyword>
<evidence type="ECO:0000313" key="2">
    <source>
        <dbReference type="EMBL" id="KAK3385699.1"/>
    </source>
</evidence>
<feature type="region of interest" description="Disordered" evidence="1">
    <location>
        <begin position="84"/>
        <end position="437"/>
    </location>
</feature>
<feature type="compositionally biased region" description="Basic and acidic residues" evidence="1">
    <location>
        <begin position="423"/>
        <end position="437"/>
    </location>
</feature>
<feature type="compositionally biased region" description="Basic and acidic residues" evidence="1">
    <location>
        <begin position="370"/>
        <end position="383"/>
    </location>
</feature>
<dbReference type="Proteomes" id="UP001285441">
    <property type="component" value="Unassembled WGS sequence"/>
</dbReference>
<reference evidence="2" key="1">
    <citation type="journal article" date="2023" name="Mol. Phylogenet. Evol.">
        <title>Genome-scale phylogeny and comparative genomics of the fungal order Sordariales.</title>
        <authorList>
            <person name="Hensen N."/>
            <person name="Bonometti L."/>
            <person name="Westerberg I."/>
            <person name="Brannstrom I.O."/>
            <person name="Guillou S."/>
            <person name="Cros-Aarteil S."/>
            <person name="Calhoun S."/>
            <person name="Haridas S."/>
            <person name="Kuo A."/>
            <person name="Mondo S."/>
            <person name="Pangilinan J."/>
            <person name="Riley R."/>
            <person name="LaButti K."/>
            <person name="Andreopoulos B."/>
            <person name="Lipzen A."/>
            <person name="Chen C."/>
            <person name="Yan M."/>
            <person name="Daum C."/>
            <person name="Ng V."/>
            <person name="Clum A."/>
            <person name="Steindorff A."/>
            <person name="Ohm R.A."/>
            <person name="Martin F."/>
            <person name="Silar P."/>
            <person name="Natvig D.O."/>
            <person name="Lalanne C."/>
            <person name="Gautier V."/>
            <person name="Ament-Velasquez S.L."/>
            <person name="Kruys A."/>
            <person name="Hutchinson M.I."/>
            <person name="Powell A.J."/>
            <person name="Barry K."/>
            <person name="Miller A.N."/>
            <person name="Grigoriev I.V."/>
            <person name="Debuchy R."/>
            <person name="Gladieux P."/>
            <person name="Hiltunen Thoren M."/>
            <person name="Johannesson H."/>
        </authorList>
    </citation>
    <scope>NUCLEOTIDE SEQUENCE</scope>
    <source>
        <strain evidence="2">CBS 232.78</strain>
    </source>
</reference>
<feature type="compositionally biased region" description="Basic and acidic residues" evidence="1">
    <location>
        <begin position="340"/>
        <end position="353"/>
    </location>
</feature>
<gene>
    <name evidence="2" type="ORF">B0H63DRAFT_394050</name>
</gene>
<feature type="compositionally biased region" description="Basic and acidic residues" evidence="1">
    <location>
        <begin position="105"/>
        <end position="123"/>
    </location>
</feature>
<feature type="compositionally biased region" description="Polar residues" evidence="1">
    <location>
        <begin position="141"/>
        <end position="153"/>
    </location>
</feature>
<name>A0AAE0NQA7_9PEZI</name>
<evidence type="ECO:0000313" key="3">
    <source>
        <dbReference type="Proteomes" id="UP001285441"/>
    </source>
</evidence>
<proteinExistence type="predicted"/>
<dbReference type="EMBL" id="JAULSW010000004">
    <property type="protein sequence ID" value="KAK3385699.1"/>
    <property type="molecule type" value="Genomic_DNA"/>
</dbReference>
<dbReference type="AlphaFoldDB" id="A0AAE0NQA7"/>
<feature type="compositionally biased region" description="Basic and acidic residues" evidence="1">
    <location>
        <begin position="162"/>
        <end position="172"/>
    </location>
</feature>
<reference evidence="2" key="2">
    <citation type="submission" date="2023-06" db="EMBL/GenBank/DDBJ databases">
        <authorList>
            <consortium name="Lawrence Berkeley National Laboratory"/>
            <person name="Haridas S."/>
            <person name="Hensen N."/>
            <person name="Bonometti L."/>
            <person name="Westerberg I."/>
            <person name="Brannstrom I.O."/>
            <person name="Guillou S."/>
            <person name="Cros-Aarteil S."/>
            <person name="Calhoun S."/>
            <person name="Kuo A."/>
            <person name="Mondo S."/>
            <person name="Pangilinan J."/>
            <person name="Riley R."/>
            <person name="LaButti K."/>
            <person name="Andreopoulos B."/>
            <person name="Lipzen A."/>
            <person name="Chen C."/>
            <person name="Yanf M."/>
            <person name="Daum C."/>
            <person name="Ng V."/>
            <person name="Clum A."/>
            <person name="Steindorff A."/>
            <person name="Ohm R."/>
            <person name="Martin F."/>
            <person name="Silar P."/>
            <person name="Natvig D."/>
            <person name="Lalanne C."/>
            <person name="Gautier V."/>
            <person name="Ament-velasquez S.L."/>
            <person name="Kruys A."/>
            <person name="Hutchinson M.I."/>
            <person name="Powell A.J."/>
            <person name="Barry K."/>
            <person name="Miller A.N."/>
            <person name="Grigoriev I.V."/>
            <person name="Debuchy R."/>
            <person name="Gladieux P."/>
            <person name="Thoren M.H."/>
            <person name="Johannesson H."/>
        </authorList>
    </citation>
    <scope>NUCLEOTIDE SEQUENCE</scope>
    <source>
        <strain evidence="2">CBS 232.78</strain>
    </source>
</reference>
<protein>
    <submittedName>
        <fullName evidence="2">Uncharacterized protein</fullName>
    </submittedName>
</protein>
<comment type="caution">
    <text evidence="2">The sequence shown here is derived from an EMBL/GenBank/DDBJ whole genome shotgun (WGS) entry which is preliminary data.</text>
</comment>
<feature type="compositionally biased region" description="Polar residues" evidence="1">
    <location>
        <begin position="94"/>
        <end position="104"/>
    </location>
</feature>